<comment type="caution">
    <text evidence="1">The sequence shown here is derived from an EMBL/GenBank/DDBJ whole genome shotgun (WGS) entry which is preliminary data.</text>
</comment>
<sequence length="715" mass="81081">MLRPYRFTGEGRRIIAVDGEGNDIDGRHAYTLLAAADDRGEIRRHIAHDDSRKPGVPGVTQPNYGLSSKACFDFLLDLAEDAPSDLLVAFSFTYDAVKICSDLPLPNLLELAATERTEWDGYRIDFRPRKYFGISQPKYGRKRCADGMTRYVRQAKVWDAFGYFQSSFVKALENTGKGVFTDEERALIEEIAFMKRHRSHFENMDDQRILEYCYSEVSLLAKMMRDVIVNTERMGLFPKSFHGSSAIAYTWMKDNRIPNFIGNAGLSDDVVNAAYFGGRFETTCVGYVGKGYAYDIRSAYPAVMVNLPCLAHATSRRVSDFVPGKYGVYLVGSKTSGDWAPFPIRIDRDAAKAHTLTPNRSASEWLRPLMTRQVLFAHGGRRWVWQDELEVVRRHYGADAIPVYDGYVLDIGCDHRPFAGVQKLYDDRAELKKLHDGRQMVIKLLVNSLYGKTAQSVGHQPKKGVTHADIERRRIHARETSTPLDLSDLIEPPETLCRIWAGMITSGTRAKILDLMLSAGSVISVATDGIISTKPIPGLEDHKRLGDWEFEEYEDLVIYQNGVYAYKAFDDDSGEWVQKVKTRGFSPQDITPEMLREAWDSGLWSVAPKDDARGFVAMRLAMKRKDPLDVMGQWLTQRRPVDFIPTKRHLTINPFSLEKRPDCLPTVPYELDYDTESLPYVPHQTWEDVAELEGWIGDGNDDDDLPFIQDELAVS</sequence>
<organism evidence="1 2">
    <name type="scientific">Actinoallomurus iriomotensis</name>
    <dbReference type="NCBI Taxonomy" id="478107"/>
    <lineage>
        <taxon>Bacteria</taxon>
        <taxon>Bacillati</taxon>
        <taxon>Actinomycetota</taxon>
        <taxon>Actinomycetes</taxon>
        <taxon>Streptosporangiales</taxon>
        <taxon>Thermomonosporaceae</taxon>
        <taxon>Actinoallomurus</taxon>
    </lineage>
</organism>
<dbReference type="SUPFAM" id="SSF56672">
    <property type="entry name" value="DNA/RNA polymerases"/>
    <property type="match status" value="1"/>
</dbReference>
<name>A0A9W6RXQ9_9ACTN</name>
<gene>
    <name evidence="1" type="ORF">Airi01_103290</name>
</gene>
<evidence type="ECO:0000313" key="1">
    <source>
        <dbReference type="EMBL" id="GLY82062.1"/>
    </source>
</evidence>
<proteinExistence type="predicted"/>
<dbReference type="Proteomes" id="UP001165135">
    <property type="component" value="Unassembled WGS sequence"/>
</dbReference>
<dbReference type="InterPro" id="IPR043502">
    <property type="entry name" value="DNA/RNA_pol_sf"/>
</dbReference>
<dbReference type="EMBL" id="BSTJ01000029">
    <property type="protein sequence ID" value="GLY82062.1"/>
    <property type="molecule type" value="Genomic_DNA"/>
</dbReference>
<evidence type="ECO:0008006" key="3">
    <source>
        <dbReference type="Google" id="ProtNLM"/>
    </source>
</evidence>
<protein>
    <recommendedName>
        <fullName evidence="3">DNA-directed DNA polymerase</fullName>
    </recommendedName>
</protein>
<accession>A0A9W6RXQ9</accession>
<dbReference type="AlphaFoldDB" id="A0A9W6RXQ9"/>
<evidence type="ECO:0000313" key="2">
    <source>
        <dbReference type="Proteomes" id="UP001165135"/>
    </source>
</evidence>
<reference evidence="1" key="1">
    <citation type="submission" date="2023-03" db="EMBL/GenBank/DDBJ databases">
        <title>Actinoallomurus iriomotensis NBRC 103681.</title>
        <authorList>
            <person name="Ichikawa N."/>
            <person name="Sato H."/>
            <person name="Tonouchi N."/>
        </authorList>
    </citation>
    <scope>NUCLEOTIDE SEQUENCE</scope>
    <source>
        <strain evidence="1">NBRC 103681</strain>
    </source>
</reference>